<dbReference type="AlphaFoldDB" id="A0AAJ1VHK9"/>
<sequence length="395" mass="46107">MEKKLLFILTFLIFTSCSSIKSAQEAINNGNYDGAINIALEKLKKNKTKKGNQPYIIMLEQAFVKANSKDLAQINFLKKDNNPESIESIYGLYENLKNRQENIKPLLPLTILEEGRDADFKFVNYDNEIIATKNQLSDHLYEKAKELFNSNNKLDYRTAYSELEYLEQINPNYKDVRNLMEIAHQNGLDFVIVSMKNETEKIIPKKLEEDLLNFDTYGLNDFWTIYHGRKNREITYDFSLELNLINISISPEQVKEKEVIKESQVKDGLKYLLDENGKNVLDDKGNKVQVDKMINVRCYLYQFTQLKTAKVVGQVKYVDLISRQVIETYPIESEFIFEHTYANYKGDKRALSKSHLDLVTLKGVPFPTNEQMVYETGEDLKERLKYIITQNKFRN</sequence>
<protein>
    <recommendedName>
        <fullName evidence="3">Lipoprotein</fullName>
    </recommendedName>
</protein>
<name>A0AAJ1VHK9_9FLAO</name>
<evidence type="ECO:0000313" key="2">
    <source>
        <dbReference type="Proteomes" id="UP001228636"/>
    </source>
</evidence>
<reference evidence="1 2" key="1">
    <citation type="journal article" date="2014" name="Int. J. Syst. Evol. Microbiol.">
        <title>Complete genome sequence of Corynebacterium casei LMG S-19264T (=DSM 44701T), isolated from a smear-ripened cheese.</title>
        <authorList>
            <consortium name="US DOE Joint Genome Institute (JGI-PGF)"/>
            <person name="Walter F."/>
            <person name="Albersmeier A."/>
            <person name="Kalinowski J."/>
            <person name="Ruckert C."/>
        </authorList>
    </citation>
    <scope>NUCLEOTIDE SEQUENCE [LARGE SCALE GENOMIC DNA]</scope>
    <source>
        <strain evidence="1 2">CECT 8670</strain>
    </source>
</reference>
<evidence type="ECO:0000313" key="1">
    <source>
        <dbReference type="EMBL" id="MDN3619497.1"/>
    </source>
</evidence>
<accession>A0AAJ1VHK9</accession>
<proteinExistence type="predicted"/>
<comment type="caution">
    <text evidence="1">The sequence shown here is derived from an EMBL/GenBank/DDBJ whole genome shotgun (WGS) entry which is preliminary data.</text>
</comment>
<dbReference type="PROSITE" id="PS51257">
    <property type="entry name" value="PROKAR_LIPOPROTEIN"/>
    <property type="match status" value="1"/>
</dbReference>
<dbReference type="EMBL" id="JAUFQH010000006">
    <property type="protein sequence ID" value="MDN3619497.1"/>
    <property type="molecule type" value="Genomic_DNA"/>
</dbReference>
<dbReference type="RefSeq" id="WP_261973160.1">
    <property type="nucleotide sequence ID" value="NZ_CP103460.1"/>
</dbReference>
<gene>
    <name evidence="1" type="ORF">QWY81_08545</name>
</gene>
<dbReference type="Proteomes" id="UP001228636">
    <property type="component" value="Unassembled WGS sequence"/>
</dbReference>
<evidence type="ECO:0008006" key="3">
    <source>
        <dbReference type="Google" id="ProtNLM"/>
    </source>
</evidence>
<organism evidence="1 2">
    <name type="scientific">Polaribacter sejongensis</name>
    <dbReference type="NCBI Taxonomy" id="985043"/>
    <lineage>
        <taxon>Bacteria</taxon>
        <taxon>Pseudomonadati</taxon>
        <taxon>Bacteroidota</taxon>
        <taxon>Flavobacteriia</taxon>
        <taxon>Flavobacteriales</taxon>
        <taxon>Flavobacteriaceae</taxon>
    </lineage>
</organism>